<feature type="compositionally biased region" description="Polar residues" evidence="1">
    <location>
        <begin position="53"/>
        <end position="98"/>
    </location>
</feature>
<feature type="compositionally biased region" description="Polar residues" evidence="1">
    <location>
        <begin position="364"/>
        <end position="374"/>
    </location>
</feature>
<comment type="caution">
    <text evidence="2">The sequence shown here is derived from an EMBL/GenBank/DDBJ whole genome shotgun (WGS) entry which is preliminary data.</text>
</comment>
<gene>
    <name evidence="2" type="ORF">LTR62_006571</name>
</gene>
<dbReference type="AlphaFoldDB" id="A0AAN7YEB9"/>
<evidence type="ECO:0000313" key="2">
    <source>
        <dbReference type="EMBL" id="KAK5109731.1"/>
    </source>
</evidence>
<proteinExistence type="predicted"/>
<dbReference type="Proteomes" id="UP001310890">
    <property type="component" value="Unassembled WGS sequence"/>
</dbReference>
<sequence length="893" mass="98684">MATMLFPPAVPFGFDNGLIDENDCFSPAWNMMPEDLETWVSVDPANFPDQQGDHSSYAASDWNQSPGPQSGQLRSLAGTSSSLSPGNKSIILTPTSSALHEISDPAEGDEPGSDGNTPSPGSSFGPLLDDYDNGTGNAGLRHARSNMSYPPRQHPAIPSRVAQSTAHRPHAHVTAASASQHWASPILATDSWAMDPNGAWGQLDPSAYPPELGPNARTTSPSFDDGLLTNAPPFAQPAHNFIHGAAFGSFGNAGELPAQYPYTHAGMYTTSMQTVSQTHVAPNTMSQQYGHMLQPYPYQLVGGHLVHPQQHTHANFMSHVPSNQLQHPTQDDVRNALAPNKKSSARSSMSSTPAFIPGPAPPAQNLQIPGTVQRQPPHIAAPHRNPTLALAPSPSHVAQKGALPTLAIAATRNRQLQPLASESDRATAGSSRSDRGTKGGRRKNEKLRDEVRQKSSHMRKAVACWRCAFQRDSCPDDGSPCGRCIQAAAAGTIIHFPCSRAKLPTFIHEFLPPSMTSMHEKQPIQDYMKDKIRSMDVTNGMDIWLTCGHGPALRWRLYEFEPVDSEPCWQWQYRQINGQQIATHKYAPPFAMAKFDDSDDKRIDEHLNEMITSRYLEDFGWTCFEEETPISDFQARLLQAMCTLYTTCADPDLAEVLKKILRMTAITYIMGHTLTICEDTAYGVLSAVRDHHKPSRADWPTHHVSPRLANRQLKFYFSICRQKIFQDLLNWQQQTLHASKNKDEQWLPAFCVTLALALVLEEGQRLIWIQADAKVRKDESSDRAAAAAAATTEAVNACQRIDDRFGLLADLFRAKYRSKRWKVGQVGSFGPSTPLVQGWAQQEFLNTVYGLLIENEQHLRLRRDVDLSSENQTLYTSRLVAKFLLPFLEAPGS</sequence>
<feature type="region of interest" description="Disordered" evidence="1">
    <location>
        <begin position="339"/>
        <end position="396"/>
    </location>
</feature>
<name>A0AAN7YEB9_9PEZI</name>
<reference evidence="2" key="1">
    <citation type="submission" date="2023-08" db="EMBL/GenBank/DDBJ databases">
        <title>Black Yeasts Isolated from many extreme environments.</title>
        <authorList>
            <person name="Coleine C."/>
            <person name="Stajich J.E."/>
            <person name="Selbmann L."/>
        </authorList>
    </citation>
    <scope>NUCLEOTIDE SEQUENCE</scope>
    <source>
        <strain evidence="2">CCFEE 5401</strain>
    </source>
</reference>
<protein>
    <submittedName>
        <fullName evidence="2">Uncharacterized protein</fullName>
    </submittedName>
</protein>
<evidence type="ECO:0000313" key="3">
    <source>
        <dbReference type="Proteomes" id="UP001310890"/>
    </source>
</evidence>
<evidence type="ECO:0000256" key="1">
    <source>
        <dbReference type="SAM" id="MobiDB-lite"/>
    </source>
</evidence>
<feature type="region of interest" description="Disordered" evidence="1">
    <location>
        <begin position="43"/>
        <end position="179"/>
    </location>
</feature>
<dbReference type="PANTHER" id="PTHR35392">
    <property type="entry name" value="ZN(II)2CYS6 TRANSCRIPTION FACTOR (EUROFUNG)-RELATED-RELATED"/>
    <property type="match status" value="1"/>
</dbReference>
<dbReference type="PANTHER" id="PTHR35392:SF1">
    <property type="entry name" value="ZN(II)2CYS6 TRANSCRIPTION FACTOR (EUROFUNG)"/>
    <property type="match status" value="1"/>
</dbReference>
<accession>A0AAN7YEB9</accession>
<dbReference type="EMBL" id="JAVRRL010000059">
    <property type="protein sequence ID" value="KAK5109731.1"/>
    <property type="molecule type" value="Genomic_DNA"/>
</dbReference>
<feature type="region of interest" description="Disordered" evidence="1">
    <location>
        <begin position="414"/>
        <end position="454"/>
    </location>
</feature>
<dbReference type="InterPro" id="IPR052973">
    <property type="entry name" value="Fungal_sec-metab_reg_TF"/>
</dbReference>
<organism evidence="2 3">
    <name type="scientific">Meristemomyces frigidus</name>
    <dbReference type="NCBI Taxonomy" id="1508187"/>
    <lineage>
        <taxon>Eukaryota</taxon>
        <taxon>Fungi</taxon>
        <taxon>Dikarya</taxon>
        <taxon>Ascomycota</taxon>
        <taxon>Pezizomycotina</taxon>
        <taxon>Dothideomycetes</taxon>
        <taxon>Dothideomycetidae</taxon>
        <taxon>Mycosphaerellales</taxon>
        <taxon>Teratosphaeriaceae</taxon>
        <taxon>Meristemomyces</taxon>
    </lineage>
</organism>